<organism evidence="2 3">
    <name type="scientific">Sporothrix stenoceras</name>
    <dbReference type="NCBI Taxonomy" id="5173"/>
    <lineage>
        <taxon>Eukaryota</taxon>
        <taxon>Fungi</taxon>
        <taxon>Dikarya</taxon>
        <taxon>Ascomycota</taxon>
        <taxon>Pezizomycotina</taxon>
        <taxon>Sordariomycetes</taxon>
        <taxon>Sordariomycetidae</taxon>
        <taxon>Ophiostomatales</taxon>
        <taxon>Ophiostomataceae</taxon>
        <taxon>Sporothrix</taxon>
    </lineage>
</organism>
<sequence length="232" mass="25573">MSTSIAAHTTHEAVIRTLLKELDNEKFEEAIQNCLDSMKPATGNDPAKQALKVRGLMERAYLTFRQLQAFTGNRAGNTELVPEENRDQEQDDRHEVQDSHRDRDEGFAQDQTQDQIVVQGSPSIEVILRTEIEGTVPTILAVPISGPEDTDLHATSGSYIKREFPSVSDGTRAPDCGLPFQPSIAQAAVAQMEVDNNEESVYFGEERSMAGNNTNSNHHGTGDTTESVFISR</sequence>
<gene>
    <name evidence="2" type="ORF">Sste5346_001460</name>
</gene>
<evidence type="ECO:0000313" key="2">
    <source>
        <dbReference type="EMBL" id="KAL1902479.1"/>
    </source>
</evidence>
<evidence type="ECO:0000256" key="1">
    <source>
        <dbReference type="SAM" id="MobiDB-lite"/>
    </source>
</evidence>
<keyword evidence="3" id="KW-1185">Reference proteome</keyword>
<reference evidence="2 3" key="1">
    <citation type="journal article" date="2024" name="IMA Fungus">
        <title>IMA Genome - F19 : A genome assembly and annotation guide to empower mycologists, including annotated draft genome sequences of Ceratocystis pirilliformis, Diaporthe australafricana, Fusarium ophioides, Paecilomyces lecythidis, and Sporothrix stenoceras.</title>
        <authorList>
            <person name="Aylward J."/>
            <person name="Wilson A.M."/>
            <person name="Visagie C.M."/>
            <person name="Spraker J."/>
            <person name="Barnes I."/>
            <person name="Buitendag C."/>
            <person name="Ceriani C."/>
            <person name="Del Mar Angel L."/>
            <person name="du Plessis D."/>
            <person name="Fuchs T."/>
            <person name="Gasser K."/>
            <person name="Kramer D."/>
            <person name="Li W."/>
            <person name="Munsamy K."/>
            <person name="Piso A."/>
            <person name="Price J.L."/>
            <person name="Sonnekus B."/>
            <person name="Thomas C."/>
            <person name="van der Nest A."/>
            <person name="van Dijk A."/>
            <person name="van Heerden A."/>
            <person name="van Vuuren N."/>
            <person name="Yilmaz N."/>
            <person name="Duong T.A."/>
            <person name="van der Merwe N.A."/>
            <person name="Wingfield M.J."/>
            <person name="Wingfield B.D."/>
        </authorList>
    </citation>
    <scope>NUCLEOTIDE SEQUENCE [LARGE SCALE GENOMIC DNA]</scope>
    <source>
        <strain evidence="2 3">CMW 5346</strain>
    </source>
</reference>
<accession>A0ABR3ZSJ6</accession>
<evidence type="ECO:0000313" key="3">
    <source>
        <dbReference type="Proteomes" id="UP001583186"/>
    </source>
</evidence>
<dbReference type="EMBL" id="JAWCUI010000005">
    <property type="protein sequence ID" value="KAL1902479.1"/>
    <property type="molecule type" value="Genomic_DNA"/>
</dbReference>
<feature type="compositionally biased region" description="Low complexity" evidence="1">
    <location>
        <begin position="211"/>
        <end position="225"/>
    </location>
</feature>
<protein>
    <submittedName>
        <fullName evidence="2">Uncharacterized protein</fullName>
    </submittedName>
</protein>
<comment type="caution">
    <text evidence="2">The sequence shown here is derived from an EMBL/GenBank/DDBJ whole genome shotgun (WGS) entry which is preliminary data.</text>
</comment>
<feature type="region of interest" description="Disordered" evidence="1">
    <location>
        <begin position="209"/>
        <end position="232"/>
    </location>
</feature>
<name>A0ABR3ZSJ6_9PEZI</name>
<proteinExistence type="predicted"/>
<feature type="compositionally biased region" description="Basic and acidic residues" evidence="1">
    <location>
        <begin position="83"/>
        <end position="106"/>
    </location>
</feature>
<feature type="region of interest" description="Disordered" evidence="1">
    <location>
        <begin position="73"/>
        <end position="115"/>
    </location>
</feature>
<dbReference type="Proteomes" id="UP001583186">
    <property type="component" value="Unassembled WGS sequence"/>
</dbReference>